<keyword evidence="6" id="KW-0963">Cytoplasm</keyword>
<feature type="domain" description="Exonuclease" evidence="7">
    <location>
        <begin position="21"/>
        <end position="194"/>
    </location>
</feature>
<dbReference type="InterPro" id="IPR022894">
    <property type="entry name" value="Oligoribonuclease"/>
</dbReference>
<protein>
    <recommendedName>
        <fullName evidence="5 6">Oligoribonuclease</fullName>
        <ecNumber evidence="6">3.1.-.-</ecNumber>
    </recommendedName>
</protein>
<dbReference type="Gene3D" id="3.30.420.10">
    <property type="entry name" value="Ribonuclease H-like superfamily/Ribonuclease H"/>
    <property type="match status" value="1"/>
</dbReference>
<feature type="active site" evidence="6">
    <location>
        <position position="143"/>
    </location>
</feature>
<keyword evidence="2 6" id="KW-0540">Nuclease</keyword>
<dbReference type="PANTHER" id="PTHR11046">
    <property type="entry name" value="OLIGORIBONUCLEASE, MITOCHONDRIAL"/>
    <property type="match status" value="1"/>
</dbReference>
<dbReference type="GO" id="GO:0000175">
    <property type="term" value="F:3'-5'-RNA exonuclease activity"/>
    <property type="evidence" value="ECO:0007669"/>
    <property type="project" value="InterPro"/>
</dbReference>
<keyword evidence="3 6" id="KW-0378">Hydrolase</keyword>
<evidence type="ECO:0000256" key="5">
    <source>
        <dbReference type="ARBA" id="ARBA00070964"/>
    </source>
</evidence>
<dbReference type="CDD" id="cd06135">
    <property type="entry name" value="Orn"/>
    <property type="match status" value="1"/>
</dbReference>
<evidence type="ECO:0000256" key="6">
    <source>
        <dbReference type="HAMAP-Rule" id="MF_00045"/>
    </source>
</evidence>
<evidence type="ECO:0000259" key="7">
    <source>
        <dbReference type="SMART" id="SM00479"/>
    </source>
</evidence>
<evidence type="ECO:0000256" key="4">
    <source>
        <dbReference type="ARBA" id="ARBA00022839"/>
    </source>
</evidence>
<comment type="similarity">
    <text evidence="1 6">Belongs to the oligoribonuclease family.</text>
</comment>
<evidence type="ECO:0000256" key="3">
    <source>
        <dbReference type="ARBA" id="ARBA00022801"/>
    </source>
</evidence>
<name>A0A840L541_9BURK</name>
<dbReference type="PANTHER" id="PTHR11046:SF0">
    <property type="entry name" value="OLIGORIBONUCLEASE, MITOCHONDRIAL"/>
    <property type="match status" value="1"/>
</dbReference>
<accession>A0A840L541</accession>
<dbReference type="GO" id="GO:0006259">
    <property type="term" value="P:DNA metabolic process"/>
    <property type="evidence" value="ECO:0007669"/>
    <property type="project" value="UniProtKB-ARBA"/>
</dbReference>
<dbReference type="Proteomes" id="UP000562027">
    <property type="component" value="Unassembled WGS sequence"/>
</dbReference>
<dbReference type="InterPro" id="IPR012337">
    <property type="entry name" value="RNaseH-like_sf"/>
</dbReference>
<evidence type="ECO:0000313" key="8">
    <source>
        <dbReference type="EMBL" id="MBB4841792.1"/>
    </source>
</evidence>
<dbReference type="AlphaFoldDB" id="A0A840L541"/>
<dbReference type="SMART" id="SM00479">
    <property type="entry name" value="EXOIII"/>
    <property type="match status" value="1"/>
</dbReference>
<evidence type="ECO:0000256" key="1">
    <source>
        <dbReference type="ARBA" id="ARBA00009921"/>
    </source>
</evidence>
<dbReference type="SUPFAM" id="SSF53098">
    <property type="entry name" value="Ribonuclease H-like"/>
    <property type="match status" value="1"/>
</dbReference>
<sequence length="195" mass="21991">MSTTPETLAVTAPALAPHEQNLIWIDLEMTGLYPERDRIIEIAVVVTDAQLNVRVEGPVFAIHQSDATLDKMDAWNKGTHGKSGLIDRVKASTITEDEAVAQTIAFLKQYVPAGKSPMCGNSICQDRRFLANYMPKLEEFFHYRNLDVSTLKELARRWKPEILDGFKKAQAHTALADITESIDELAYYREHFLSL</sequence>
<dbReference type="RefSeq" id="WP_184295424.1">
    <property type="nucleotide sequence ID" value="NZ_JACHLP010000001.1"/>
</dbReference>
<dbReference type="GO" id="GO:0003676">
    <property type="term" value="F:nucleic acid binding"/>
    <property type="evidence" value="ECO:0007669"/>
    <property type="project" value="InterPro"/>
</dbReference>
<organism evidence="8 9">
    <name type="scientific">Roseateles oligotrophus</name>
    <dbReference type="NCBI Taxonomy" id="1769250"/>
    <lineage>
        <taxon>Bacteria</taxon>
        <taxon>Pseudomonadati</taxon>
        <taxon>Pseudomonadota</taxon>
        <taxon>Betaproteobacteria</taxon>
        <taxon>Burkholderiales</taxon>
        <taxon>Sphaerotilaceae</taxon>
        <taxon>Roseateles</taxon>
    </lineage>
</organism>
<dbReference type="GO" id="GO:0005737">
    <property type="term" value="C:cytoplasm"/>
    <property type="evidence" value="ECO:0007669"/>
    <property type="project" value="UniProtKB-SubCell"/>
</dbReference>
<dbReference type="InterPro" id="IPR013520">
    <property type="entry name" value="Ribonucl_H"/>
</dbReference>
<comment type="function">
    <text evidence="6">3'-to-5' exoribonuclease specific for small oligoribonucleotides.</text>
</comment>
<dbReference type="FunFam" id="3.30.420.10:FF:000003">
    <property type="entry name" value="Oligoribonuclease"/>
    <property type="match status" value="1"/>
</dbReference>
<comment type="subcellular location">
    <subcellularLocation>
        <location evidence="6">Cytoplasm</location>
    </subcellularLocation>
</comment>
<reference evidence="8 9" key="1">
    <citation type="submission" date="2020-08" db="EMBL/GenBank/DDBJ databases">
        <title>Functional genomics of gut bacteria from endangered species of beetles.</title>
        <authorList>
            <person name="Carlos-Shanley C."/>
        </authorList>
    </citation>
    <scope>NUCLEOTIDE SEQUENCE [LARGE SCALE GENOMIC DNA]</scope>
    <source>
        <strain evidence="8 9">S00239</strain>
    </source>
</reference>
<dbReference type="InterPro" id="IPR036397">
    <property type="entry name" value="RNaseH_sf"/>
</dbReference>
<dbReference type="NCBIfam" id="NF003765">
    <property type="entry name" value="PRK05359.1"/>
    <property type="match status" value="1"/>
</dbReference>
<dbReference type="HAMAP" id="MF_00045">
    <property type="entry name" value="Oligoribonuclease"/>
    <property type="match status" value="1"/>
</dbReference>
<keyword evidence="4 6" id="KW-0269">Exonuclease</keyword>
<dbReference type="Pfam" id="PF00929">
    <property type="entry name" value="RNase_T"/>
    <property type="match status" value="1"/>
</dbReference>
<comment type="caution">
    <text evidence="8">The sequence shown here is derived from an EMBL/GenBank/DDBJ whole genome shotgun (WGS) entry which is preliminary data.</text>
</comment>
<gene>
    <name evidence="6" type="primary">orn</name>
    <name evidence="8" type="ORF">HNP55_000287</name>
</gene>
<proteinExistence type="inferred from homology"/>
<dbReference type="EMBL" id="JACHLP010000001">
    <property type="protein sequence ID" value="MBB4841792.1"/>
    <property type="molecule type" value="Genomic_DNA"/>
</dbReference>
<evidence type="ECO:0000313" key="9">
    <source>
        <dbReference type="Proteomes" id="UP000562027"/>
    </source>
</evidence>
<keyword evidence="9" id="KW-1185">Reference proteome</keyword>
<evidence type="ECO:0000256" key="2">
    <source>
        <dbReference type="ARBA" id="ARBA00022722"/>
    </source>
</evidence>
<dbReference type="EC" id="3.1.-.-" evidence="6"/>